<feature type="transmembrane region" description="Helical" evidence="7">
    <location>
        <begin position="488"/>
        <end position="509"/>
    </location>
</feature>
<dbReference type="RefSeq" id="XP_008603939.1">
    <property type="nucleotide sequence ID" value="XM_008605717.1"/>
</dbReference>
<organism evidence="8 9">
    <name type="scientific">Saprolegnia diclina (strain VS20)</name>
    <dbReference type="NCBI Taxonomy" id="1156394"/>
    <lineage>
        <taxon>Eukaryota</taxon>
        <taxon>Sar</taxon>
        <taxon>Stramenopiles</taxon>
        <taxon>Oomycota</taxon>
        <taxon>Saprolegniomycetes</taxon>
        <taxon>Saprolegniales</taxon>
        <taxon>Saprolegniaceae</taxon>
        <taxon>Saprolegnia</taxon>
    </lineage>
</organism>
<dbReference type="EMBL" id="JH767132">
    <property type="protein sequence ID" value="EQC42516.1"/>
    <property type="molecule type" value="Genomic_DNA"/>
</dbReference>
<evidence type="ECO:0000313" key="9">
    <source>
        <dbReference type="Proteomes" id="UP000030762"/>
    </source>
</evidence>
<dbReference type="InterPro" id="IPR008429">
    <property type="entry name" value="CLPTM1"/>
</dbReference>
<keyword evidence="9" id="KW-1185">Reference proteome</keyword>
<evidence type="ECO:0000256" key="2">
    <source>
        <dbReference type="ARBA" id="ARBA00009310"/>
    </source>
</evidence>
<feature type="transmembrane region" description="Helical" evidence="7">
    <location>
        <begin position="460"/>
        <end position="482"/>
    </location>
</feature>
<dbReference type="VEuPathDB" id="FungiDB:SDRG_00249"/>
<evidence type="ECO:0000256" key="1">
    <source>
        <dbReference type="ARBA" id="ARBA00004141"/>
    </source>
</evidence>
<dbReference type="GO" id="GO:0016020">
    <property type="term" value="C:membrane"/>
    <property type="evidence" value="ECO:0007669"/>
    <property type="project" value="UniProtKB-SubCell"/>
</dbReference>
<dbReference type="InParanoid" id="T0R6I3"/>
<keyword evidence="5 7" id="KW-0472">Membrane</keyword>
<evidence type="ECO:0000256" key="5">
    <source>
        <dbReference type="ARBA" id="ARBA00023136"/>
    </source>
</evidence>
<feature type="transmembrane region" description="Helical" evidence="7">
    <location>
        <begin position="347"/>
        <end position="367"/>
    </location>
</feature>
<protein>
    <submittedName>
        <fullName evidence="8">Uncharacterized protein</fullName>
    </submittedName>
</protein>
<dbReference type="STRING" id="1156394.T0R6I3"/>
<evidence type="ECO:0000256" key="7">
    <source>
        <dbReference type="SAM" id="Phobius"/>
    </source>
</evidence>
<evidence type="ECO:0000313" key="8">
    <source>
        <dbReference type="EMBL" id="EQC42516.1"/>
    </source>
</evidence>
<dbReference type="OrthoDB" id="378564at2759"/>
<dbReference type="OMA" id="TLWAHFY"/>
<sequence length="632" mass="71598">MAEAPANNEESSWFSSIVRAGLIWYGVNKVTSVLWGSADTPTTTAPAPMTGPSIGFQAPSPSSIQAFDATLNPFAKFSPLTPTNEPLPGHRNTFAYGVLTNIQVYATPSPTFSFDDDEASLVWDFSSVHYGFLEVPVEHKVNLNWTMTPYLLNNGTLHAHVFFTKAGYSPNPSDENYDELATVYKRVEMNTYRPRAKIVKQRNLWQRQADEAAEVNLDVAVIDEDTTYVSHWKPTLTIHVLVDHSVYARGQPPQPFVAPYLQVDPVSGNYLPVLHLNEFWLLDEQLLPINSSVPSLPLEVEFAAIGMTKFALYHQMDQSFKMQQSMGTSSKRDTDAMKKMFVDTNPYLLAVTFVVSILHTVFDMLAFKNDVSFWKKQKSLEGLSLRTVVLNAFFHLVIFLYLVDNDTSWMILFSSGLGVVLDFWKIKKAIKISRDADGKLVFAGEDNYVSSSTAEHDRVAVAHVSYIMYPLLAGYSLYKLIYAEHKGWYSWVLSSLTSFVYAFGFIMMTPQLYINYKLKSVAHLPWRAMVYKSLNTFIDDLFAFVITMPIMHRLACFRDDIIFFVYLYQRWIYRVDKSRVNEFGQGGDEPTALETTPPPTTNDEAPVATIPDRPTPDSTTTQRRAKTDRVPQ</sequence>
<dbReference type="AlphaFoldDB" id="T0R6I3"/>
<reference evidence="8 9" key="1">
    <citation type="submission" date="2012-04" db="EMBL/GenBank/DDBJ databases">
        <title>The Genome Sequence of Saprolegnia declina VS20.</title>
        <authorList>
            <consortium name="The Broad Institute Genome Sequencing Platform"/>
            <person name="Russ C."/>
            <person name="Nusbaum C."/>
            <person name="Tyler B."/>
            <person name="van West P."/>
            <person name="Dieguez-Uribeondo J."/>
            <person name="de Bruijn I."/>
            <person name="Tripathy S."/>
            <person name="Jiang R."/>
            <person name="Young S.K."/>
            <person name="Zeng Q."/>
            <person name="Gargeya S."/>
            <person name="Fitzgerald M."/>
            <person name="Haas B."/>
            <person name="Abouelleil A."/>
            <person name="Alvarado L."/>
            <person name="Arachchi H.M."/>
            <person name="Berlin A."/>
            <person name="Chapman S.B."/>
            <person name="Goldberg J."/>
            <person name="Griggs A."/>
            <person name="Gujja S."/>
            <person name="Hansen M."/>
            <person name="Howarth C."/>
            <person name="Imamovic A."/>
            <person name="Larimer J."/>
            <person name="McCowen C."/>
            <person name="Montmayeur A."/>
            <person name="Murphy C."/>
            <person name="Neiman D."/>
            <person name="Pearson M."/>
            <person name="Priest M."/>
            <person name="Roberts A."/>
            <person name="Saif S."/>
            <person name="Shea T."/>
            <person name="Sisk P."/>
            <person name="Sykes S."/>
            <person name="Wortman J."/>
            <person name="Nusbaum C."/>
            <person name="Birren B."/>
        </authorList>
    </citation>
    <scope>NUCLEOTIDE SEQUENCE [LARGE SCALE GENOMIC DNA]</scope>
    <source>
        <strain evidence="8 9">VS20</strain>
    </source>
</reference>
<evidence type="ECO:0000256" key="3">
    <source>
        <dbReference type="ARBA" id="ARBA00022692"/>
    </source>
</evidence>
<comment type="subcellular location">
    <subcellularLocation>
        <location evidence="1">Membrane</location>
        <topology evidence="1">Multi-pass membrane protein</topology>
    </subcellularLocation>
</comment>
<dbReference type="GO" id="GO:0012505">
    <property type="term" value="C:endomembrane system"/>
    <property type="evidence" value="ECO:0007669"/>
    <property type="project" value="TreeGrafter"/>
</dbReference>
<proteinExistence type="inferred from homology"/>
<name>T0R6I3_SAPDV</name>
<dbReference type="Pfam" id="PF05602">
    <property type="entry name" value="CLPTM1"/>
    <property type="match status" value="1"/>
</dbReference>
<gene>
    <name evidence="8" type="ORF">SDRG_00249</name>
</gene>
<dbReference type="GeneID" id="19940976"/>
<evidence type="ECO:0000256" key="6">
    <source>
        <dbReference type="SAM" id="MobiDB-lite"/>
    </source>
</evidence>
<dbReference type="PANTHER" id="PTHR21347">
    <property type="entry name" value="CLEFT LIP AND PALATE ASSOCIATED TRANSMEMBRANE PROTEIN-RELATED"/>
    <property type="match status" value="1"/>
</dbReference>
<feature type="transmembrane region" description="Helical" evidence="7">
    <location>
        <begin position="383"/>
        <end position="402"/>
    </location>
</feature>
<dbReference type="PANTHER" id="PTHR21347:SF0">
    <property type="entry name" value="LIPID SCRAMBLASE CLPTM1L"/>
    <property type="match status" value="1"/>
</dbReference>
<evidence type="ECO:0000256" key="4">
    <source>
        <dbReference type="ARBA" id="ARBA00022989"/>
    </source>
</evidence>
<feature type="region of interest" description="Disordered" evidence="6">
    <location>
        <begin position="584"/>
        <end position="632"/>
    </location>
</feature>
<accession>T0R6I3</accession>
<comment type="similarity">
    <text evidence="2">Belongs to the CLPTM1 family.</text>
</comment>
<dbReference type="Proteomes" id="UP000030762">
    <property type="component" value="Unassembled WGS sequence"/>
</dbReference>
<keyword evidence="4 7" id="KW-1133">Transmembrane helix</keyword>
<dbReference type="eggNOG" id="KOG2489">
    <property type="taxonomic scope" value="Eukaryota"/>
</dbReference>
<keyword evidence="3 7" id="KW-0812">Transmembrane</keyword>